<dbReference type="PANTHER" id="PTHR28051:SF1">
    <property type="entry name" value="PROTEIN MTL1-RELATED"/>
    <property type="match status" value="1"/>
</dbReference>
<feature type="compositionally biased region" description="Low complexity" evidence="1">
    <location>
        <begin position="248"/>
        <end position="267"/>
    </location>
</feature>
<feature type="domain" description="Nitrogen regulatory protein areA GATA-like" evidence="2">
    <location>
        <begin position="54"/>
        <end position="81"/>
    </location>
</feature>
<dbReference type="InterPro" id="IPR013860">
    <property type="entry name" value="AreA_GATA"/>
</dbReference>
<dbReference type="Pfam" id="PF08550">
    <property type="entry name" value="GATA_AreA"/>
    <property type="match status" value="1"/>
</dbReference>
<feature type="region of interest" description="Disordered" evidence="1">
    <location>
        <begin position="579"/>
        <end position="656"/>
    </location>
</feature>
<reference evidence="3 4" key="1">
    <citation type="journal article" date="2015" name="Sci. Rep.">
        <title>Chromosome-level genome map provides insights into diverse defense mechanisms in the medicinal fungus Ganoderma sinense.</title>
        <authorList>
            <person name="Zhu Y."/>
            <person name="Xu J."/>
            <person name="Sun C."/>
            <person name="Zhou S."/>
            <person name="Xu H."/>
            <person name="Nelson D.R."/>
            <person name="Qian J."/>
            <person name="Song J."/>
            <person name="Luo H."/>
            <person name="Xiang L."/>
            <person name="Li Y."/>
            <person name="Xu Z."/>
            <person name="Ji A."/>
            <person name="Wang L."/>
            <person name="Lu S."/>
            <person name="Hayward A."/>
            <person name="Sun W."/>
            <person name="Li X."/>
            <person name="Schwartz D.C."/>
            <person name="Wang Y."/>
            <person name="Chen S."/>
        </authorList>
    </citation>
    <scope>NUCLEOTIDE SEQUENCE [LARGE SCALE GENOMIC DNA]</scope>
    <source>
        <strain evidence="3 4">ZZ0214-1</strain>
    </source>
</reference>
<organism evidence="3 4">
    <name type="scientific">Ganoderma sinense ZZ0214-1</name>
    <dbReference type="NCBI Taxonomy" id="1077348"/>
    <lineage>
        <taxon>Eukaryota</taxon>
        <taxon>Fungi</taxon>
        <taxon>Dikarya</taxon>
        <taxon>Basidiomycota</taxon>
        <taxon>Agaricomycotina</taxon>
        <taxon>Agaricomycetes</taxon>
        <taxon>Polyporales</taxon>
        <taxon>Polyporaceae</taxon>
        <taxon>Ganoderma</taxon>
    </lineage>
</organism>
<feature type="region of interest" description="Disordered" evidence="1">
    <location>
        <begin position="688"/>
        <end position="1024"/>
    </location>
</feature>
<keyword evidence="4" id="KW-1185">Reference proteome</keyword>
<feature type="compositionally biased region" description="Polar residues" evidence="1">
    <location>
        <begin position="959"/>
        <end position="975"/>
    </location>
</feature>
<feature type="compositionally biased region" description="Low complexity" evidence="1">
    <location>
        <begin position="865"/>
        <end position="880"/>
    </location>
</feature>
<dbReference type="InterPro" id="IPR052292">
    <property type="entry name" value="Glucose_repression_reg"/>
</dbReference>
<dbReference type="OrthoDB" id="5563539at2759"/>
<name>A0A2G8RTE5_9APHY</name>
<feature type="region of interest" description="Disordered" evidence="1">
    <location>
        <begin position="470"/>
        <end position="526"/>
    </location>
</feature>
<dbReference type="Proteomes" id="UP000230002">
    <property type="component" value="Unassembled WGS sequence"/>
</dbReference>
<feature type="compositionally biased region" description="Low complexity" evidence="1">
    <location>
        <begin position="718"/>
        <end position="754"/>
    </location>
</feature>
<feature type="compositionally biased region" description="Basic and acidic residues" evidence="1">
    <location>
        <begin position="797"/>
        <end position="827"/>
    </location>
</feature>
<comment type="caution">
    <text evidence="3">The sequence shown here is derived from an EMBL/GenBank/DDBJ whole genome shotgun (WGS) entry which is preliminary data.</text>
</comment>
<proteinExistence type="predicted"/>
<dbReference type="GO" id="GO:0005773">
    <property type="term" value="C:vacuole"/>
    <property type="evidence" value="ECO:0007669"/>
    <property type="project" value="GOC"/>
</dbReference>
<evidence type="ECO:0000259" key="2">
    <source>
        <dbReference type="Pfam" id="PF08550"/>
    </source>
</evidence>
<evidence type="ECO:0000313" key="3">
    <source>
        <dbReference type="EMBL" id="PIL24754.1"/>
    </source>
</evidence>
<evidence type="ECO:0000313" key="4">
    <source>
        <dbReference type="Proteomes" id="UP000230002"/>
    </source>
</evidence>
<dbReference type="AlphaFoldDB" id="A0A2G8RTE5"/>
<feature type="compositionally biased region" description="Low complexity" evidence="1">
    <location>
        <begin position="828"/>
        <end position="846"/>
    </location>
</feature>
<feature type="compositionally biased region" description="Low complexity" evidence="1">
    <location>
        <begin position="612"/>
        <end position="621"/>
    </location>
</feature>
<evidence type="ECO:0000256" key="1">
    <source>
        <dbReference type="SAM" id="MobiDB-lite"/>
    </source>
</evidence>
<accession>A0A2G8RTE5</accession>
<dbReference type="GO" id="GO:0042149">
    <property type="term" value="P:cellular response to glucose starvation"/>
    <property type="evidence" value="ECO:0007669"/>
    <property type="project" value="TreeGrafter"/>
</dbReference>
<feature type="compositionally biased region" description="Low complexity" evidence="1">
    <location>
        <begin position="358"/>
        <end position="370"/>
    </location>
</feature>
<feature type="compositionally biased region" description="Polar residues" evidence="1">
    <location>
        <begin position="884"/>
        <end position="895"/>
    </location>
</feature>
<feature type="compositionally biased region" description="Low complexity" evidence="1">
    <location>
        <begin position="763"/>
        <end position="787"/>
    </location>
</feature>
<dbReference type="GO" id="GO:0007039">
    <property type="term" value="P:protein catabolic process in the vacuole"/>
    <property type="evidence" value="ECO:0007669"/>
    <property type="project" value="TreeGrafter"/>
</dbReference>
<feature type="region of interest" description="Disordered" evidence="1">
    <location>
        <begin position="124"/>
        <end position="155"/>
    </location>
</feature>
<feature type="region of interest" description="Disordered" evidence="1">
    <location>
        <begin position="182"/>
        <end position="272"/>
    </location>
</feature>
<feature type="compositionally biased region" description="Pro residues" evidence="1">
    <location>
        <begin position="910"/>
        <end position="924"/>
    </location>
</feature>
<dbReference type="EMBL" id="AYKW01000056">
    <property type="protein sequence ID" value="PIL24754.1"/>
    <property type="molecule type" value="Genomic_DNA"/>
</dbReference>
<feature type="compositionally biased region" description="Basic and acidic residues" evidence="1">
    <location>
        <begin position="622"/>
        <end position="631"/>
    </location>
</feature>
<feature type="compositionally biased region" description="Polar residues" evidence="1">
    <location>
        <begin position="582"/>
        <end position="595"/>
    </location>
</feature>
<dbReference type="PANTHER" id="PTHR28051">
    <property type="entry name" value="PROTEIN MTL1-RELATED"/>
    <property type="match status" value="1"/>
</dbReference>
<feature type="compositionally biased region" description="Low complexity" evidence="1">
    <location>
        <begin position="995"/>
        <end position="1010"/>
    </location>
</feature>
<feature type="region of interest" description="Disordered" evidence="1">
    <location>
        <begin position="338"/>
        <end position="407"/>
    </location>
</feature>
<gene>
    <name evidence="3" type="ORF">GSI_12640</name>
</gene>
<dbReference type="STRING" id="1077348.A0A2G8RTE5"/>
<sequence length="1056" mass="113282">MAMPVPPTLTSYLPVLLVSVTHNAVPDDSSFDTQPQAQVDYLSHDWKEEDVWRSWRSMTRQKNAIANGMRLENASWRTWWKQRNNLPTVSPETLNWLKDSDVTWLYGPLHIGNDWTDYSQRKTPKLHAGQRKTSTDALPGPYKTNVPSMPPSVPKKPILKRRSISQLLSLPPSPFFNQIDSDEEEEDMHIPSSAPPVRPPLVHTKSDTHISMRGRPFRKNSPPRIIAQDGAASQVGPTPPVAQVATLSDGSGSTSSDQDLSGGSSVDASGPAKKKHISFNTFVEQCIAIEKPKVKRSATGPTVGARFYDAYDDGSDSELGYDGEYDEPSSMYYFNDNVAIGSDSEDDDDDVLEMRTPSSRSRSNSASSMRKPPITTPLRAGTTSSRPRPPTVRRHSTDREHVTIAPIAPTLLKSTGVGNELMSLPEGKALESPKDVDLVYVPTTNHYGMSGNGANDGDVYHHRESYFSVGTASSYPRSPLPRSPAPGSSPQIPDATMPPEQQPPASLVRRSGSGTIFPAQSMVDSPMQLDDTPLEDAYDYFGGPDLGEDFSHSRAHAHRRRQRRDVRDDEVITRYAEGGAASVTNGRSRAWGTSPSPSPVESPRTPDAEMPVVVVNEVNGAVEERAERSRESSPLATPLPYRIYEQRPHADSPLVSSTAAVPVSIPRATPSHPHAHLVASSIPNYNPPLSSSTPTSGLCADPDLLSPSDVVRGRQPHSPSVSGSTTTASSSYHSSDSRSASSSRGRSSTRTSSFSDRERSGSRSRSCSRGTSSPIGSISPTGSAIGIVNGSSYAGVRSRDGRDRRRRGNGAEDERERGRDRTGRRLGDSLSPPGQSSGSSSNSPVLAEASLEKQPMISRVPSPPSSVSGSSTETASVSTVGPSAVQQHYQQSQAPESAERPKLSIHAPSAKPPAVPLPNVPSPIPEVEEEELRRSRHPTPANSPVAAFRIAVPPAQMAQPVSSPISASHGHTSGSVPRPSPKSVSTADAGDVNESPLRSPTSPTASSSSRHPSRAQRVSFDGMQEQAGTLVNRAAEIVQSARGFLGSIWSSNAASA</sequence>
<protein>
    <recommendedName>
        <fullName evidence="2">Nitrogen regulatory protein areA GATA-like domain-containing protein</fullName>
    </recommendedName>
</protein>